<dbReference type="GO" id="GO:0000994">
    <property type="term" value="F:RNA polymerase III core binding"/>
    <property type="evidence" value="ECO:0007669"/>
    <property type="project" value="TreeGrafter"/>
</dbReference>
<evidence type="ECO:0000256" key="1">
    <source>
        <dbReference type="SAM" id="MobiDB-lite"/>
    </source>
</evidence>
<feature type="region of interest" description="Disordered" evidence="1">
    <location>
        <begin position="105"/>
        <end position="162"/>
    </location>
</feature>
<organism evidence="2 3">
    <name type="scientific">Uncinocarpus reesii (strain UAMH 1704)</name>
    <dbReference type="NCBI Taxonomy" id="336963"/>
    <lineage>
        <taxon>Eukaryota</taxon>
        <taxon>Fungi</taxon>
        <taxon>Dikarya</taxon>
        <taxon>Ascomycota</taxon>
        <taxon>Pezizomycotina</taxon>
        <taxon>Eurotiomycetes</taxon>
        <taxon>Eurotiomycetidae</taxon>
        <taxon>Onygenales</taxon>
        <taxon>Onygenaceae</taxon>
        <taxon>Uncinocarpus</taxon>
    </lineage>
</organism>
<dbReference type="OMA" id="KATIVRT"/>
<dbReference type="GO" id="GO:0016480">
    <property type="term" value="P:negative regulation of transcription by RNA polymerase III"/>
    <property type="evidence" value="ECO:0007669"/>
    <property type="project" value="InterPro"/>
</dbReference>
<dbReference type="KEGG" id="ure:UREG_00237"/>
<dbReference type="Gene3D" id="3.40.1000.50">
    <property type="entry name" value="Repressor of RNA polymerase III transcription Maf1"/>
    <property type="match status" value="1"/>
</dbReference>
<evidence type="ECO:0008006" key="4">
    <source>
        <dbReference type="Google" id="ProtNLM"/>
    </source>
</evidence>
<dbReference type="EMBL" id="CH476615">
    <property type="protein sequence ID" value="EEP75391.1"/>
    <property type="molecule type" value="Genomic_DNA"/>
</dbReference>
<proteinExistence type="predicted"/>
<evidence type="ECO:0000313" key="3">
    <source>
        <dbReference type="Proteomes" id="UP000002058"/>
    </source>
</evidence>
<dbReference type="HOGENOM" id="CLU_1652689_0_0_1"/>
<keyword evidence="3" id="KW-1185">Reference proteome</keyword>
<dbReference type="VEuPathDB" id="FungiDB:UREG_00237"/>
<sequence length="162" mass="18415">MWKIIDEQMSLKDCSIYCYAPEEDPYDGDDASIWSLNYFFFSKARKRVCYIYLRGISVLTRLADGAATPVAAKRGMDDGYLTPDLGARKRARYWLGDYALARAQDLSSDEDEEVETLPGPRRPVVDDDGNYSLSDEEMRSRSGSKATIVRTMSEELTDSMEF</sequence>
<dbReference type="Pfam" id="PF09174">
    <property type="entry name" value="Maf1"/>
    <property type="match status" value="1"/>
</dbReference>
<dbReference type="OrthoDB" id="277029at2759"/>
<dbReference type="AlphaFoldDB" id="C4JL22"/>
<dbReference type="PANTHER" id="PTHR22504">
    <property type="entry name" value="REPRESSOR OF RNA POLYMERASE III TRANSCRIPTION MAF1"/>
    <property type="match status" value="1"/>
</dbReference>
<dbReference type="InParanoid" id="C4JL22"/>
<dbReference type="RefSeq" id="XP_002540724.1">
    <property type="nucleotide sequence ID" value="XM_002540678.1"/>
</dbReference>
<dbReference type="STRING" id="336963.C4JL22"/>
<gene>
    <name evidence="2" type="ORF">UREG_00237</name>
</gene>
<accession>C4JL22</accession>
<dbReference type="GeneID" id="8444888"/>
<dbReference type="eggNOG" id="KOG3104">
    <property type="taxonomic scope" value="Eukaryota"/>
</dbReference>
<dbReference type="InterPro" id="IPR038564">
    <property type="entry name" value="Maf1_sf"/>
</dbReference>
<evidence type="ECO:0000313" key="2">
    <source>
        <dbReference type="EMBL" id="EEP75391.1"/>
    </source>
</evidence>
<name>C4JL22_UNCRE</name>
<dbReference type="PANTHER" id="PTHR22504:SF0">
    <property type="entry name" value="REPRESSOR OF RNA POLYMERASE III TRANSCRIPTION MAF1 HOMOLOG"/>
    <property type="match status" value="1"/>
</dbReference>
<reference evidence="3" key="1">
    <citation type="journal article" date="2009" name="Genome Res.">
        <title>Comparative genomic analyses of the human fungal pathogens Coccidioides and their relatives.</title>
        <authorList>
            <person name="Sharpton T.J."/>
            <person name="Stajich J.E."/>
            <person name="Rounsley S.D."/>
            <person name="Gardner M.J."/>
            <person name="Wortman J.R."/>
            <person name="Jordar V.S."/>
            <person name="Maiti R."/>
            <person name="Kodira C.D."/>
            <person name="Neafsey D.E."/>
            <person name="Zeng Q."/>
            <person name="Hung C.-Y."/>
            <person name="McMahan C."/>
            <person name="Muszewska A."/>
            <person name="Grynberg M."/>
            <person name="Mandel M.A."/>
            <person name="Kellner E.M."/>
            <person name="Barker B.M."/>
            <person name="Galgiani J.N."/>
            <person name="Orbach M.J."/>
            <person name="Kirkland T.N."/>
            <person name="Cole G.T."/>
            <person name="Henn M.R."/>
            <person name="Birren B.W."/>
            <person name="Taylor J.W."/>
        </authorList>
    </citation>
    <scope>NUCLEOTIDE SEQUENCE [LARGE SCALE GENOMIC DNA]</scope>
    <source>
        <strain evidence="3">UAMH 1704</strain>
    </source>
</reference>
<dbReference type="InterPro" id="IPR015257">
    <property type="entry name" value="Maf1"/>
</dbReference>
<dbReference type="Proteomes" id="UP000002058">
    <property type="component" value="Unassembled WGS sequence"/>
</dbReference>
<protein>
    <recommendedName>
        <fullName evidence="4">Repressor of RNA polymerase III transcription MAF1</fullName>
    </recommendedName>
</protein>
<dbReference type="GO" id="GO:0005634">
    <property type="term" value="C:nucleus"/>
    <property type="evidence" value="ECO:0007669"/>
    <property type="project" value="TreeGrafter"/>
</dbReference>